<dbReference type="EMBL" id="SGWQ01000006">
    <property type="protein sequence ID" value="RZS37201.1"/>
    <property type="molecule type" value="Genomic_DNA"/>
</dbReference>
<keyword evidence="4" id="KW-1185">Reference proteome</keyword>
<dbReference type="GO" id="GO:0005576">
    <property type="term" value="C:extracellular region"/>
    <property type="evidence" value="ECO:0007669"/>
    <property type="project" value="TreeGrafter"/>
</dbReference>
<dbReference type="PANTHER" id="PTHR33371">
    <property type="entry name" value="INTERMEMBRANE PHOSPHOLIPID TRANSPORT SYSTEM BINDING PROTEIN MLAD-RELATED"/>
    <property type="match status" value="1"/>
</dbReference>
<dbReference type="InterPro" id="IPR052336">
    <property type="entry name" value="MlaD_Phospholipid_Transporter"/>
</dbReference>
<dbReference type="Proteomes" id="UP000294257">
    <property type="component" value="Unassembled WGS sequence"/>
</dbReference>
<organism evidence="3 4">
    <name type="scientific">Herbihabitans rhizosphaerae</name>
    <dbReference type="NCBI Taxonomy" id="1872711"/>
    <lineage>
        <taxon>Bacteria</taxon>
        <taxon>Bacillati</taxon>
        <taxon>Actinomycetota</taxon>
        <taxon>Actinomycetes</taxon>
        <taxon>Pseudonocardiales</taxon>
        <taxon>Pseudonocardiaceae</taxon>
        <taxon>Herbihabitans</taxon>
    </lineage>
</organism>
<proteinExistence type="predicted"/>
<dbReference type="InterPro" id="IPR003399">
    <property type="entry name" value="Mce/MlaD"/>
</dbReference>
<sequence length="423" mass="44339">MITRKVRLQLIAFAVIAVVAVVYALFRFAGLGKVLGNDGYTVTMRLADSGGIFTNAEVTYRGLNVGRVGDLRLTKDGLEVDLNIEPEAPEIPADLDAVVSNRSAVGEQYVDLRPTSNAGPRLNASSVIPVNRTKTPIGTDVVIKGLDQLSTSVPTDALRTVVDELDKAFSGTGPDLQILMDSLNSFTKAARNNLPNTTKLINDLGPVLNTQVNQSGNIKSFSGDLKLLAEQLKSSDPDIRRLIQAGPPVAESVTSLLRESGPGLSSMVANLLTTSNILVTRLNGIEFALVSYPMISGVGKAVLSSDNDGTGHLGFALNLWDPPPCVRGYEGTDRRNGNEVAPKPENGTAYCAEPLGSPIGVRGSQNAPYGGKPAPVPTPGDIAANQDRTKVAMADLYARGMPSGYGQPGIGPTSLAGLLGLPG</sequence>
<dbReference type="NCBIfam" id="TIGR00996">
    <property type="entry name" value="Mtu_fam_mce"/>
    <property type="match status" value="1"/>
</dbReference>
<dbReference type="OrthoDB" id="4741753at2"/>
<reference evidence="3 4" key="1">
    <citation type="submission" date="2019-02" db="EMBL/GenBank/DDBJ databases">
        <title>Genomic Encyclopedia of Type Strains, Phase IV (KMG-IV): sequencing the most valuable type-strain genomes for metagenomic binning, comparative biology and taxonomic classification.</title>
        <authorList>
            <person name="Goeker M."/>
        </authorList>
    </citation>
    <scope>NUCLEOTIDE SEQUENCE [LARGE SCALE GENOMIC DNA]</scope>
    <source>
        <strain evidence="3 4">DSM 101727</strain>
    </source>
</reference>
<dbReference type="InterPro" id="IPR005693">
    <property type="entry name" value="Mce"/>
</dbReference>
<feature type="domain" description="Mammalian cell entry C-terminal" evidence="2">
    <location>
        <begin position="120"/>
        <end position="311"/>
    </location>
</feature>
<evidence type="ECO:0000313" key="3">
    <source>
        <dbReference type="EMBL" id="RZS37201.1"/>
    </source>
</evidence>
<name>A0A4Q7KNH9_9PSEU</name>
<gene>
    <name evidence="3" type="ORF">EV193_106439</name>
</gene>
<feature type="domain" description="Mce/MlaD" evidence="1">
    <location>
        <begin position="38"/>
        <end position="114"/>
    </location>
</feature>
<evidence type="ECO:0000259" key="1">
    <source>
        <dbReference type="Pfam" id="PF02470"/>
    </source>
</evidence>
<dbReference type="RefSeq" id="WP_130345773.1">
    <property type="nucleotide sequence ID" value="NZ_SGWQ01000006.1"/>
</dbReference>
<dbReference type="PANTHER" id="PTHR33371:SF16">
    <property type="entry name" value="MCE-FAMILY PROTEIN MCE3F"/>
    <property type="match status" value="1"/>
</dbReference>
<dbReference type="AlphaFoldDB" id="A0A4Q7KNH9"/>
<protein>
    <submittedName>
        <fullName evidence="3">Phospholipid/cholesterol/gamma-HCH transport system substrate-binding protein</fullName>
    </submittedName>
</protein>
<evidence type="ECO:0000313" key="4">
    <source>
        <dbReference type="Proteomes" id="UP000294257"/>
    </source>
</evidence>
<dbReference type="Pfam" id="PF11887">
    <property type="entry name" value="Mce4_CUP1"/>
    <property type="match status" value="1"/>
</dbReference>
<comment type="caution">
    <text evidence="3">The sequence shown here is derived from an EMBL/GenBank/DDBJ whole genome shotgun (WGS) entry which is preliminary data.</text>
</comment>
<dbReference type="InterPro" id="IPR024516">
    <property type="entry name" value="Mce_C"/>
</dbReference>
<dbReference type="Pfam" id="PF02470">
    <property type="entry name" value="MlaD"/>
    <property type="match status" value="1"/>
</dbReference>
<accession>A0A4Q7KNH9</accession>
<evidence type="ECO:0000259" key="2">
    <source>
        <dbReference type="Pfam" id="PF11887"/>
    </source>
</evidence>